<comment type="caution">
    <text evidence="3">The sequence shown here is derived from an EMBL/GenBank/DDBJ whole genome shotgun (WGS) entry which is preliminary data.</text>
</comment>
<feature type="compositionally biased region" description="Acidic residues" evidence="1">
    <location>
        <begin position="161"/>
        <end position="201"/>
    </location>
</feature>
<feature type="transmembrane region" description="Helical" evidence="2">
    <location>
        <begin position="204"/>
        <end position="223"/>
    </location>
</feature>
<organism evidence="3 4">
    <name type="scientific">Halovivax asiaticus JCM 14624</name>
    <dbReference type="NCBI Taxonomy" id="1227490"/>
    <lineage>
        <taxon>Archaea</taxon>
        <taxon>Methanobacteriati</taxon>
        <taxon>Methanobacteriota</taxon>
        <taxon>Stenosarchaea group</taxon>
        <taxon>Halobacteria</taxon>
        <taxon>Halobacteriales</taxon>
        <taxon>Natrialbaceae</taxon>
        <taxon>Halovivax</taxon>
    </lineage>
</organism>
<proteinExistence type="predicted"/>
<evidence type="ECO:0008006" key="5">
    <source>
        <dbReference type="Google" id="ProtNLM"/>
    </source>
</evidence>
<accession>M0BG19</accession>
<keyword evidence="4" id="KW-1185">Reference proteome</keyword>
<protein>
    <recommendedName>
        <fullName evidence="5">PGF-CTERM sorting domain-containing protein</fullName>
    </recommendedName>
</protein>
<feature type="region of interest" description="Disordered" evidence="1">
    <location>
        <begin position="126"/>
        <end position="209"/>
    </location>
</feature>
<evidence type="ECO:0000313" key="3">
    <source>
        <dbReference type="EMBL" id="ELZ09248.1"/>
    </source>
</evidence>
<evidence type="ECO:0000256" key="1">
    <source>
        <dbReference type="SAM" id="MobiDB-lite"/>
    </source>
</evidence>
<name>M0BG19_9EURY</name>
<evidence type="ECO:0000313" key="4">
    <source>
        <dbReference type="Proteomes" id="UP000011560"/>
    </source>
</evidence>
<feature type="compositionally biased region" description="Gly residues" evidence="1">
    <location>
        <begin position="132"/>
        <end position="142"/>
    </location>
</feature>
<evidence type="ECO:0000256" key="2">
    <source>
        <dbReference type="SAM" id="Phobius"/>
    </source>
</evidence>
<keyword evidence="2" id="KW-0812">Transmembrane</keyword>
<reference evidence="3 4" key="1">
    <citation type="journal article" date="2014" name="PLoS Genet.">
        <title>Phylogenetically driven sequencing of extremely halophilic archaea reveals strategies for static and dynamic osmo-response.</title>
        <authorList>
            <person name="Becker E.A."/>
            <person name="Seitzer P.M."/>
            <person name="Tritt A."/>
            <person name="Larsen D."/>
            <person name="Krusor M."/>
            <person name="Yao A.I."/>
            <person name="Wu D."/>
            <person name="Madern D."/>
            <person name="Eisen J.A."/>
            <person name="Darling A.E."/>
            <person name="Facciotti M.T."/>
        </authorList>
    </citation>
    <scope>NUCLEOTIDE SEQUENCE [LARGE SCALE GENOMIC DNA]</scope>
    <source>
        <strain evidence="3 4">JCM 14624</strain>
    </source>
</reference>
<dbReference type="EMBL" id="AOIQ01000017">
    <property type="protein sequence ID" value="ELZ09248.1"/>
    <property type="molecule type" value="Genomic_DNA"/>
</dbReference>
<dbReference type="Proteomes" id="UP000011560">
    <property type="component" value="Unassembled WGS sequence"/>
</dbReference>
<sequence length="227" mass="22657">MHPNSRIRTIALVVIVTMVAVSTLSAAPIAASDDPPPPPHSFHGEVYVDGEPASPGTEIVAMIDGEERGEIVVSENGTYGGPTVGDEKLVVHGENGDENKTITFLVDGEAANENAAWTASGDDEFHLVVGDAPGGGGGGGFGAPPSDSDGDDGGSAQATSEETDDNDENAGDGADDGDSDGDEATGEDGDDGSGSPADDDASSMPGFGSASAFLGLLASLALLDRRQ</sequence>
<dbReference type="AlphaFoldDB" id="M0BG19"/>
<keyword evidence="2" id="KW-1133">Transmembrane helix</keyword>
<dbReference type="RefSeq" id="WP_007701976.1">
    <property type="nucleotide sequence ID" value="NZ_AOIQ01000017.1"/>
</dbReference>
<keyword evidence="2" id="KW-0472">Membrane</keyword>
<dbReference type="STRING" id="1227490.C479_10520"/>
<gene>
    <name evidence="3" type="ORF">C479_10520</name>
</gene>